<gene>
    <name evidence="4" type="ORF">EB796_012120</name>
</gene>
<protein>
    <submittedName>
        <fullName evidence="4">BLMH</fullName>
    </submittedName>
</protein>
<evidence type="ECO:0000256" key="2">
    <source>
        <dbReference type="ARBA" id="ARBA00022801"/>
    </source>
</evidence>
<organism evidence="4 5">
    <name type="scientific">Bugula neritina</name>
    <name type="common">Brown bryozoan</name>
    <name type="synonym">Sertularia neritina</name>
    <dbReference type="NCBI Taxonomy" id="10212"/>
    <lineage>
        <taxon>Eukaryota</taxon>
        <taxon>Metazoa</taxon>
        <taxon>Spiralia</taxon>
        <taxon>Lophotrochozoa</taxon>
        <taxon>Bryozoa</taxon>
        <taxon>Gymnolaemata</taxon>
        <taxon>Cheilostomatida</taxon>
        <taxon>Flustrina</taxon>
        <taxon>Buguloidea</taxon>
        <taxon>Bugulidae</taxon>
        <taxon>Bugula</taxon>
    </lineage>
</organism>
<proteinExistence type="predicted"/>
<keyword evidence="3" id="KW-0788">Thiol protease</keyword>
<evidence type="ECO:0000256" key="3">
    <source>
        <dbReference type="ARBA" id="ARBA00022807"/>
    </source>
</evidence>
<keyword evidence="2" id="KW-0378">Hydrolase</keyword>
<keyword evidence="5" id="KW-1185">Reference proteome</keyword>
<evidence type="ECO:0000256" key="1">
    <source>
        <dbReference type="ARBA" id="ARBA00022670"/>
    </source>
</evidence>
<dbReference type="PANTHER" id="PTHR10363:SF2">
    <property type="entry name" value="BLEOMYCIN HYDROLASE"/>
    <property type="match status" value="1"/>
</dbReference>
<dbReference type="SUPFAM" id="SSF54001">
    <property type="entry name" value="Cysteine proteinases"/>
    <property type="match status" value="1"/>
</dbReference>
<name>A0A7J7JV17_BUGNE</name>
<dbReference type="InterPro" id="IPR038765">
    <property type="entry name" value="Papain-like_cys_pep_sf"/>
</dbReference>
<dbReference type="Proteomes" id="UP000593567">
    <property type="component" value="Unassembled WGS sequence"/>
</dbReference>
<accession>A0A7J7JV17</accession>
<reference evidence="4" key="1">
    <citation type="submission" date="2020-06" db="EMBL/GenBank/DDBJ databases">
        <title>Draft genome of Bugula neritina, a colonial animal packing powerful symbionts and potential medicines.</title>
        <authorList>
            <person name="Rayko M."/>
        </authorList>
    </citation>
    <scope>NUCLEOTIDE SEQUENCE [LARGE SCALE GENOMIC DNA]</scope>
    <source>
        <strain evidence="4">Kwan_BN1</strain>
    </source>
</reference>
<dbReference type="Gene3D" id="3.90.70.10">
    <property type="entry name" value="Cysteine proteinases"/>
    <property type="match status" value="1"/>
</dbReference>
<comment type="caution">
    <text evidence="4">The sequence shown here is derived from an EMBL/GenBank/DDBJ whole genome shotgun (WGS) entry which is preliminary data.</text>
</comment>
<dbReference type="PANTHER" id="PTHR10363">
    <property type="entry name" value="BLEOMYCIN HYDROLASE"/>
    <property type="match status" value="1"/>
</dbReference>
<dbReference type="GO" id="GO:0070005">
    <property type="term" value="F:cysteine-type aminopeptidase activity"/>
    <property type="evidence" value="ECO:0007669"/>
    <property type="project" value="InterPro"/>
</dbReference>
<dbReference type="GO" id="GO:0005737">
    <property type="term" value="C:cytoplasm"/>
    <property type="evidence" value="ECO:0007669"/>
    <property type="project" value="TreeGrafter"/>
</dbReference>
<evidence type="ECO:0000313" key="4">
    <source>
        <dbReference type="EMBL" id="KAF6029551.1"/>
    </source>
</evidence>
<dbReference type="OrthoDB" id="2666448at2759"/>
<dbReference type="EMBL" id="VXIV02001809">
    <property type="protein sequence ID" value="KAF6029551.1"/>
    <property type="molecule type" value="Genomic_DNA"/>
</dbReference>
<keyword evidence="1" id="KW-0645">Protease</keyword>
<evidence type="ECO:0000313" key="5">
    <source>
        <dbReference type="Proteomes" id="UP000593567"/>
    </source>
</evidence>
<dbReference type="InterPro" id="IPR004134">
    <property type="entry name" value="Peptidase_C1B"/>
</dbReference>
<dbReference type="AlphaFoldDB" id="A0A7J7JV17"/>
<dbReference type="Pfam" id="PF03051">
    <property type="entry name" value="Peptidase_C1_2"/>
    <property type="match status" value="1"/>
</dbReference>
<sequence length="343" mass="38786">MLKSFVKLAQEGADHDDRTLAHLLSNPTNDGGQWQMLVNLIEKYGLIPLSQWPSPVLAENSSRLNTVLNNQLRTNCSILLRMVKEGKTAKELDDAVCTMMSSIFEVISTCLGSPPQVVDFEYYDKDKNYHKVGPITPLQFYQTMFKPLFDLEKQVVLTHDPRSTSPYYKTYTVAYLNNMGSCKPVTYLNLPIEQLKKYTKDSIEADKAVWFGCDVGKEFSSEDATLVTDQFNYKLVLGIDIRGADKATRLLYKDSEMTHAMVFTGINVEENGEVSKYRVENSWGENGGSKGKGYLMMNDAWFDEYVYLVVIDQSLLSEDIIECLKQEPVVLPAWDPMGALAIN</sequence>
<dbReference type="GO" id="GO:0006508">
    <property type="term" value="P:proteolysis"/>
    <property type="evidence" value="ECO:0007669"/>
    <property type="project" value="UniProtKB-KW"/>
</dbReference>
<dbReference type="GO" id="GO:0009636">
    <property type="term" value="P:response to toxic substance"/>
    <property type="evidence" value="ECO:0007669"/>
    <property type="project" value="TreeGrafter"/>
</dbReference>
<dbReference type="GO" id="GO:0043418">
    <property type="term" value="P:homocysteine catabolic process"/>
    <property type="evidence" value="ECO:0007669"/>
    <property type="project" value="TreeGrafter"/>
</dbReference>